<protein>
    <submittedName>
        <fullName evidence="6">Succinyl-diaminopimelate desuccinylase</fullName>
        <ecNumber evidence="6">3.5.1.18</ecNumber>
    </submittedName>
</protein>
<sequence>MDITTRYPQLKTTRQWFLDHVEDMLQEDTAICQVPSPSWDEGDRAIFLKDRFERLGLENVSIDSALNVIGWHKGTGKGPVIMLAAHHDTVFPRGTDLTVTRKEGRLYAPGIRDNSFGVTSMIWLIEALKANHIQLPGDLLCVATSGEEGLGDLKGMKEAMKTYHKEVDYVLVIDGALGGITNGGITSRRLLVTVTTGGGHSYGNFGVPSAVHSLGKMIAKIAEIEVPTNPKTTYNVGVIEGGTSVNTIAAKASFLLDMRSTQRPSLEKVEERVREIIAEVEKADGVQVGIELKGDRPGGETAEDHPLVVTVQKVLAELGLSTETSSSSTDANVAMAYQVPAVCFGCAYGGNAHRTDEWLQIEGIDLGMTLFINSVCSVMELPKRV</sequence>
<dbReference type="Gene3D" id="3.40.630.10">
    <property type="entry name" value="Zn peptidases"/>
    <property type="match status" value="1"/>
</dbReference>
<dbReference type="SUPFAM" id="SSF53187">
    <property type="entry name" value="Zn-dependent exopeptidases"/>
    <property type="match status" value="1"/>
</dbReference>
<dbReference type="Pfam" id="PF07687">
    <property type="entry name" value="M20_dimer"/>
    <property type="match status" value="1"/>
</dbReference>
<dbReference type="Gene3D" id="3.30.70.360">
    <property type="match status" value="1"/>
</dbReference>
<proteinExistence type="predicted"/>
<dbReference type="InterPro" id="IPR011650">
    <property type="entry name" value="Peptidase_M20_dimer"/>
</dbReference>
<dbReference type="PANTHER" id="PTHR43808">
    <property type="entry name" value="ACETYLORNITHINE DEACETYLASE"/>
    <property type="match status" value="1"/>
</dbReference>
<dbReference type="Pfam" id="PF01546">
    <property type="entry name" value="Peptidase_M20"/>
    <property type="match status" value="1"/>
</dbReference>
<dbReference type="GO" id="GO:0046872">
    <property type="term" value="F:metal ion binding"/>
    <property type="evidence" value="ECO:0007669"/>
    <property type="project" value="UniProtKB-KW"/>
</dbReference>
<evidence type="ECO:0000256" key="1">
    <source>
        <dbReference type="ARBA" id="ARBA00001947"/>
    </source>
</evidence>
<dbReference type="InterPro" id="IPR001261">
    <property type="entry name" value="ArgE/DapE_CS"/>
</dbReference>
<accession>A0A644YZM8</accession>
<dbReference type="GO" id="GO:0009014">
    <property type="term" value="F:succinyl-diaminopimelate desuccinylase activity"/>
    <property type="evidence" value="ECO:0007669"/>
    <property type="project" value="UniProtKB-EC"/>
</dbReference>
<dbReference type="AlphaFoldDB" id="A0A644YZM8"/>
<dbReference type="EC" id="3.5.1.18" evidence="6"/>
<gene>
    <name evidence="6" type="primary">dapE_27</name>
    <name evidence="6" type="ORF">SDC9_80074</name>
</gene>
<keyword evidence="3 6" id="KW-0378">Hydrolase</keyword>
<dbReference type="InterPro" id="IPR050072">
    <property type="entry name" value="Peptidase_M20A"/>
</dbReference>
<comment type="caution">
    <text evidence="6">The sequence shown here is derived from an EMBL/GenBank/DDBJ whole genome shotgun (WGS) entry which is preliminary data.</text>
</comment>
<dbReference type="PANTHER" id="PTHR43808:SF17">
    <property type="entry name" value="PEPTIDASE M20"/>
    <property type="match status" value="1"/>
</dbReference>
<dbReference type="SUPFAM" id="SSF55031">
    <property type="entry name" value="Bacterial exopeptidase dimerisation domain"/>
    <property type="match status" value="1"/>
</dbReference>
<evidence type="ECO:0000256" key="3">
    <source>
        <dbReference type="ARBA" id="ARBA00022801"/>
    </source>
</evidence>
<feature type="domain" description="Peptidase M20 dimerisation" evidence="5">
    <location>
        <begin position="192"/>
        <end position="282"/>
    </location>
</feature>
<dbReference type="InterPro" id="IPR002933">
    <property type="entry name" value="Peptidase_M20"/>
</dbReference>
<evidence type="ECO:0000259" key="5">
    <source>
        <dbReference type="Pfam" id="PF07687"/>
    </source>
</evidence>
<dbReference type="InterPro" id="IPR036264">
    <property type="entry name" value="Bact_exopeptidase_dim_dom"/>
</dbReference>
<organism evidence="6">
    <name type="scientific">bioreactor metagenome</name>
    <dbReference type="NCBI Taxonomy" id="1076179"/>
    <lineage>
        <taxon>unclassified sequences</taxon>
        <taxon>metagenomes</taxon>
        <taxon>ecological metagenomes</taxon>
    </lineage>
</organism>
<dbReference type="EMBL" id="VSSQ01006677">
    <property type="protein sequence ID" value="MPM33498.1"/>
    <property type="molecule type" value="Genomic_DNA"/>
</dbReference>
<keyword evidence="2" id="KW-0479">Metal-binding</keyword>
<name>A0A644YZM8_9ZZZZ</name>
<evidence type="ECO:0000256" key="4">
    <source>
        <dbReference type="ARBA" id="ARBA00022833"/>
    </source>
</evidence>
<dbReference type="PROSITE" id="PS00758">
    <property type="entry name" value="ARGE_DAPE_CPG2_1"/>
    <property type="match status" value="1"/>
</dbReference>
<reference evidence="6" key="1">
    <citation type="submission" date="2019-08" db="EMBL/GenBank/DDBJ databases">
        <authorList>
            <person name="Kucharzyk K."/>
            <person name="Murdoch R.W."/>
            <person name="Higgins S."/>
            <person name="Loffler F."/>
        </authorList>
    </citation>
    <scope>NUCLEOTIDE SEQUENCE</scope>
</reference>
<evidence type="ECO:0000256" key="2">
    <source>
        <dbReference type="ARBA" id="ARBA00022723"/>
    </source>
</evidence>
<keyword evidence="4" id="KW-0862">Zinc</keyword>
<comment type="cofactor">
    <cofactor evidence="1">
        <name>Zn(2+)</name>
        <dbReference type="ChEBI" id="CHEBI:29105"/>
    </cofactor>
</comment>
<evidence type="ECO:0000313" key="6">
    <source>
        <dbReference type="EMBL" id="MPM33498.1"/>
    </source>
</evidence>